<dbReference type="OrthoDB" id="9965589at2"/>
<feature type="transmembrane region" description="Helical" evidence="1">
    <location>
        <begin position="26"/>
        <end position="52"/>
    </location>
</feature>
<organism evidence="2 3">
    <name type="scientific">Leptospira fletcheri</name>
    <dbReference type="NCBI Taxonomy" id="2484981"/>
    <lineage>
        <taxon>Bacteria</taxon>
        <taxon>Pseudomonadati</taxon>
        <taxon>Spirochaetota</taxon>
        <taxon>Spirochaetia</taxon>
        <taxon>Leptospirales</taxon>
        <taxon>Leptospiraceae</taxon>
        <taxon>Leptospira</taxon>
    </lineage>
</organism>
<protein>
    <submittedName>
        <fullName evidence="2">Uncharacterized protein</fullName>
    </submittedName>
</protein>
<feature type="transmembrane region" description="Helical" evidence="1">
    <location>
        <begin position="64"/>
        <end position="84"/>
    </location>
</feature>
<sequence>MALSDNNKNSSAGSTLEPAEKIERGIYVTISVIYNLFVIFILLVFLFMIPISLSNILDIIKNEIPIYGGSIGEILFFGMIIFVGMRTPHLRYPYEIIPVLSPLVCILFIMFASFQFSQTIINEWAHFNAIGKTTAIICAGSFLVVVRILLSIWYSKYPVQEEEGEN</sequence>
<reference evidence="2" key="1">
    <citation type="journal article" date="2019" name="PLoS Negl. Trop. Dis.">
        <title>Revisiting the worldwide diversity of Leptospira species in the environment.</title>
        <authorList>
            <person name="Vincent A.T."/>
            <person name="Schiettekatte O."/>
            <person name="Bourhy P."/>
            <person name="Veyrier F.J."/>
            <person name="Picardeau M."/>
        </authorList>
    </citation>
    <scope>NUCLEOTIDE SEQUENCE [LARGE SCALE GENOMIC DNA]</scope>
    <source>
        <strain evidence="2">SSW15</strain>
    </source>
</reference>
<keyword evidence="1" id="KW-0812">Transmembrane</keyword>
<evidence type="ECO:0000256" key="1">
    <source>
        <dbReference type="SAM" id="Phobius"/>
    </source>
</evidence>
<evidence type="ECO:0000313" key="2">
    <source>
        <dbReference type="EMBL" id="TGK12372.1"/>
    </source>
</evidence>
<gene>
    <name evidence="2" type="ORF">EHO60_08975</name>
</gene>
<keyword evidence="1" id="KW-0472">Membrane</keyword>
<dbReference type="AlphaFoldDB" id="A0A4R9GHY1"/>
<comment type="caution">
    <text evidence="2">The sequence shown here is derived from an EMBL/GenBank/DDBJ whole genome shotgun (WGS) entry which is preliminary data.</text>
</comment>
<feature type="transmembrane region" description="Helical" evidence="1">
    <location>
        <begin position="129"/>
        <end position="150"/>
    </location>
</feature>
<proteinExistence type="predicted"/>
<dbReference type="RefSeq" id="WP_135767770.1">
    <property type="nucleotide sequence ID" value="NZ_RQET01000004.1"/>
</dbReference>
<feature type="transmembrane region" description="Helical" evidence="1">
    <location>
        <begin position="96"/>
        <end position="117"/>
    </location>
</feature>
<accession>A0A4R9GHY1</accession>
<keyword evidence="3" id="KW-1185">Reference proteome</keyword>
<keyword evidence="1" id="KW-1133">Transmembrane helix</keyword>
<dbReference type="EMBL" id="RQET01000004">
    <property type="protein sequence ID" value="TGK12372.1"/>
    <property type="molecule type" value="Genomic_DNA"/>
</dbReference>
<evidence type="ECO:0000313" key="3">
    <source>
        <dbReference type="Proteomes" id="UP000298458"/>
    </source>
</evidence>
<name>A0A4R9GHY1_9LEPT</name>
<dbReference type="Proteomes" id="UP000298458">
    <property type="component" value="Unassembled WGS sequence"/>
</dbReference>